<evidence type="ECO:0000313" key="13">
    <source>
        <dbReference type="EMBL" id="MBB6084729.1"/>
    </source>
</evidence>
<proteinExistence type="inferred from homology"/>
<comment type="pathway">
    <text evidence="9">Cofactor biosynthesis; adenosylcobalamin biosynthesis; precorrin-2 from uroporphyrinogen III: step 1/1.</text>
</comment>
<dbReference type="Pfam" id="PF00590">
    <property type="entry name" value="TP_methylase"/>
    <property type="match status" value="1"/>
</dbReference>
<dbReference type="Gene3D" id="3.30.950.10">
    <property type="entry name" value="Methyltransferase, Cobalt-precorrin-4 Transmethylase, Domain 2"/>
    <property type="match status" value="1"/>
</dbReference>
<evidence type="ECO:0000256" key="10">
    <source>
        <dbReference type="RuleBase" id="RU003960"/>
    </source>
</evidence>
<dbReference type="InterPro" id="IPR014777">
    <property type="entry name" value="4pyrrole_Mease_sub1"/>
</dbReference>
<evidence type="ECO:0000256" key="6">
    <source>
        <dbReference type="ARBA" id="ARBA00022691"/>
    </source>
</evidence>
<feature type="compositionally biased region" description="Basic and acidic residues" evidence="11">
    <location>
        <begin position="1"/>
        <end position="10"/>
    </location>
</feature>
<evidence type="ECO:0000256" key="4">
    <source>
        <dbReference type="ARBA" id="ARBA00022603"/>
    </source>
</evidence>
<keyword evidence="5 10" id="KW-0808">Transferase</keyword>
<dbReference type="Gene3D" id="3.40.1010.10">
    <property type="entry name" value="Cobalt-precorrin-4 Transmethylase, Domain 1"/>
    <property type="match status" value="1"/>
</dbReference>
<evidence type="ECO:0000259" key="12">
    <source>
        <dbReference type="Pfam" id="PF00590"/>
    </source>
</evidence>
<evidence type="ECO:0000256" key="1">
    <source>
        <dbReference type="ARBA" id="ARBA00005879"/>
    </source>
</evidence>
<dbReference type="InterPro" id="IPR035996">
    <property type="entry name" value="4pyrrol_Methylase_sf"/>
</dbReference>
<dbReference type="InterPro" id="IPR014776">
    <property type="entry name" value="4pyrrole_Mease_sub2"/>
</dbReference>
<evidence type="ECO:0000256" key="3">
    <source>
        <dbReference type="ARBA" id="ARBA00022573"/>
    </source>
</evidence>
<dbReference type="FunFam" id="3.40.1010.10:FF:000001">
    <property type="entry name" value="Siroheme synthase"/>
    <property type="match status" value="1"/>
</dbReference>
<dbReference type="GO" id="GO:0009236">
    <property type="term" value="P:cobalamin biosynthetic process"/>
    <property type="evidence" value="ECO:0007669"/>
    <property type="project" value="UniProtKB-KW"/>
</dbReference>
<dbReference type="InterPro" id="IPR003043">
    <property type="entry name" value="Uropor_MeTrfase_CS"/>
</dbReference>
<dbReference type="NCBIfam" id="NF004790">
    <property type="entry name" value="PRK06136.1"/>
    <property type="match status" value="1"/>
</dbReference>
<dbReference type="Proteomes" id="UP000541136">
    <property type="component" value="Unassembled WGS sequence"/>
</dbReference>
<dbReference type="PROSITE" id="PS00839">
    <property type="entry name" value="SUMT_1"/>
    <property type="match status" value="1"/>
</dbReference>
<feature type="compositionally biased region" description="Low complexity" evidence="11">
    <location>
        <begin position="11"/>
        <end position="21"/>
    </location>
</feature>
<evidence type="ECO:0000313" key="14">
    <source>
        <dbReference type="Proteomes" id="UP000541136"/>
    </source>
</evidence>
<dbReference type="PROSITE" id="PS00840">
    <property type="entry name" value="SUMT_2"/>
    <property type="match status" value="1"/>
</dbReference>
<evidence type="ECO:0000256" key="11">
    <source>
        <dbReference type="SAM" id="MobiDB-lite"/>
    </source>
</evidence>
<keyword evidence="6" id="KW-0949">S-adenosyl-L-methionine</keyword>
<dbReference type="EC" id="2.1.1.107" evidence="2"/>
<evidence type="ECO:0000256" key="9">
    <source>
        <dbReference type="ARBA" id="ARBA00060548"/>
    </source>
</evidence>
<feature type="region of interest" description="Disordered" evidence="11">
    <location>
        <begin position="275"/>
        <end position="321"/>
    </location>
</feature>
<feature type="region of interest" description="Disordered" evidence="11">
    <location>
        <begin position="1"/>
        <end position="26"/>
    </location>
</feature>
<dbReference type="InterPro" id="IPR000878">
    <property type="entry name" value="4pyrrol_Mease"/>
</dbReference>
<dbReference type="SUPFAM" id="SSF53790">
    <property type="entry name" value="Tetrapyrrole methylase"/>
    <property type="match status" value="1"/>
</dbReference>
<feature type="domain" description="Tetrapyrrole methylase" evidence="12">
    <location>
        <begin position="35"/>
        <end position="245"/>
    </location>
</feature>
<dbReference type="PANTHER" id="PTHR45790">
    <property type="entry name" value="SIROHEME SYNTHASE-RELATED"/>
    <property type="match status" value="1"/>
</dbReference>
<gene>
    <name evidence="13" type="ORF">HNR28_002776</name>
</gene>
<dbReference type="GO" id="GO:0032259">
    <property type="term" value="P:methylation"/>
    <property type="evidence" value="ECO:0007669"/>
    <property type="project" value="UniProtKB-KW"/>
</dbReference>
<dbReference type="PANTHER" id="PTHR45790:SF3">
    <property type="entry name" value="S-ADENOSYL-L-METHIONINE-DEPENDENT UROPORPHYRINOGEN III METHYLTRANSFERASE, CHLOROPLASTIC"/>
    <property type="match status" value="1"/>
</dbReference>
<comment type="pathway">
    <text evidence="8">Porphyrin-containing compound metabolism; siroheme biosynthesis; precorrin-2 from uroporphyrinogen III: step 1/1.</text>
</comment>
<comment type="caution">
    <text evidence="13">The sequence shown here is derived from an EMBL/GenBank/DDBJ whole genome shotgun (WGS) entry which is preliminary data.</text>
</comment>
<evidence type="ECO:0000256" key="2">
    <source>
        <dbReference type="ARBA" id="ARBA00012162"/>
    </source>
</evidence>
<dbReference type="CDD" id="cd11642">
    <property type="entry name" value="SUMT"/>
    <property type="match status" value="1"/>
</dbReference>
<protein>
    <recommendedName>
        <fullName evidence="2">uroporphyrinogen-III C-methyltransferase</fullName>
        <ecNumber evidence="2">2.1.1.107</ecNumber>
    </recommendedName>
</protein>
<name>A0A7W9TQ29_CASDE</name>
<keyword evidence="7" id="KW-0627">Porphyrin biosynthesis</keyword>
<dbReference type="AlphaFoldDB" id="A0A7W9TQ29"/>
<accession>A0A7W9TQ29</accession>
<evidence type="ECO:0000256" key="7">
    <source>
        <dbReference type="ARBA" id="ARBA00023244"/>
    </source>
</evidence>
<sequence>MRPKPPHESPPDAAAPRPARANGSIPAAAPASGHVWLVGAGPGDPDLITLRGLRALRAADVVLHDSLAAAGLLDHCRSDALRIPVGKRAGRHSMPQEDIHALLAAHARAGRAVVRLKGGDPFIFGRGGEELEFLRARGIPVTVVPGVTAASGCAAATGIPLTHRDLAAGVCLVAAHRQEGAPAPDWAALAADRQRTLVFYMGLAQAGRIGTELMLHGLPGATPAALISQGATPRQQAVRCTLAGLADAARHPGLDSPCLIVVGAAVALADPARVPWAEDPPERGVGHPGEAPADRASVPAGAIPAPGRDARPAASPLACPA</sequence>
<dbReference type="FunFam" id="3.30.950.10:FF:000001">
    <property type="entry name" value="Siroheme synthase"/>
    <property type="match status" value="1"/>
</dbReference>
<dbReference type="EMBL" id="JACHIB010000016">
    <property type="protein sequence ID" value="MBB6084729.1"/>
    <property type="molecule type" value="Genomic_DNA"/>
</dbReference>
<keyword evidence="3" id="KW-0169">Cobalamin biosynthesis</keyword>
<dbReference type="InterPro" id="IPR006366">
    <property type="entry name" value="CobA/CysG_C"/>
</dbReference>
<dbReference type="GO" id="GO:0004851">
    <property type="term" value="F:uroporphyrin-III C-methyltransferase activity"/>
    <property type="evidence" value="ECO:0007669"/>
    <property type="project" value="UniProtKB-EC"/>
</dbReference>
<keyword evidence="4 10" id="KW-0489">Methyltransferase</keyword>
<evidence type="ECO:0000256" key="5">
    <source>
        <dbReference type="ARBA" id="ARBA00022679"/>
    </source>
</evidence>
<dbReference type="InterPro" id="IPR050161">
    <property type="entry name" value="Siro_Cobalamin_biosynth"/>
</dbReference>
<organism evidence="13 14">
    <name type="scientific">Castellaniella defragrans</name>
    <name type="common">Alcaligenes defragrans</name>
    <dbReference type="NCBI Taxonomy" id="75697"/>
    <lineage>
        <taxon>Bacteria</taxon>
        <taxon>Pseudomonadati</taxon>
        <taxon>Pseudomonadota</taxon>
        <taxon>Betaproteobacteria</taxon>
        <taxon>Burkholderiales</taxon>
        <taxon>Alcaligenaceae</taxon>
        <taxon>Castellaniella</taxon>
    </lineage>
</organism>
<evidence type="ECO:0000256" key="8">
    <source>
        <dbReference type="ARBA" id="ARBA00025705"/>
    </source>
</evidence>
<dbReference type="UniPathway" id="UPA00262">
    <property type="reaction ID" value="UER00211"/>
</dbReference>
<reference evidence="13 14" key="1">
    <citation type="submission" date="2020-08" db="EMBL/GenBank/DDBJ databases">
        <title>Genomic Encyclopedia of Type Strains, Phase IV (KMG-IV): sequencing the most valuable type-strain genomes for metagenomic binning, comparative biology and taxonomic classification.</title>
        <authorList>
            <person name="Goeker M."/>
        </authorList>
    </citation>
    <scope>NUCLEOTIDE SEQUENCE [LARGE SCALE GENOMIC DNA]</scope>
    <source>
        <strain evidence="13 14">DSM 12141</strain>
    </source>
</reference>
<dbReference type="GO" id="GO:0019354">
    <property type="term" value="P:siroheme biosynthetic process"/>
    <property type="evidence" value="ECO:0007669"/>
    <property type="project" value="UniProtKB-UniPathway"/>
</dbReference>
<dbReference type="RefSeq" id="WP_151024857.1">
    <property type="nucleotide sequence ID" value="NZ_JACHIB010000016.1"/>
</dbReference>
<dbReference type="NCBIfam" id="TIGR01469">
    <property type="entry name" value="cobA_cysG_Cterm"/>
    <property type="match status" value="1"/>
</dbReference>
<comment type="similarity">
    <text evidence="1 10">Belongs to the precorrin methyltransferase family.</text>
</comment>